<evidence type="ECO:0000313" key="9">
    <source>
        <dbReference type="WBParaSite" id="SBAD_0001107901-mRNA-1"/>
    </source>
</evidence>
<evidence type="ECO:0000256" key="4">
    <source>
        <dbReference type="ARBA" id="ARBA00023157"/>
    </source>
</evidence>
<evidence type="ECO:0000256" key="1">
    <source>
        <dbReference type="ARBA" id="ARBA00004613"/>
    </source>
</evidence>
<protein>
    <submittedName>
        <fullName evidence="9">DAN domain-containing protein</fullName>
    </submittedName>
</protein>
<comment type="subcellular location">
    <subcellularLocation>
        <location evidence="1">Secreted</location>
    </subcellularLocation>
</comment>
<dbReference type="Gene3D" id="2.10.90.10">
    <property type="entry name" value="Cystine-knot cytokines"/>
    <property type="match status" value="1"/>
</dbReference>
<feature type="domain" description="DAN" evidence="6">
    <location>
        <begin position="41"/>
        <end position="92"/>
    </location>
</feature>
<accession>A0A183J4A9</accession>
<proteinExistence type="predicted"/>
<evidence type="ECO:0000256" key="2">
    <source>
        <dbReference type="ARBA" id="ARBA00022525"/>
    </source>
</evidence>
<evidence type="ECO:0000256" key="5">
    <source>
        <dbReference type="SAM" id="SignalP"/>
    </source>
</evidence>
<dbReference type="Proteomes" id="UP000270296">
    <property type="component" value="Unassembled WGS sequence"/>
</dbReference>
<dbReference type="GO" id="GO:0005576">
    <property type="term" value="C:extracellular region"/>
    <property type="evidence" value="ECO:0007669"/>
    <property type="project" value="UniProtKB-SubCell"/>
</dbReference>
<keyword evidence="2" id="KW-0964">Secreted</keyword>
<dbReference type="InterPro" id="IPR004133">
    <property type="entry name" value="DAN_dom"/>
</dbReference>
<feature type="signal peptide" evidence="5">
    <location>
        <begin position="1"/>
        <end position="32"/>
    </location>
</feature>
<evidence type="ECO:0000313" key="7">
    <source>
        <dbReference type="EMBL" id="VDP33994.1"/>
    </source>
</evidence>
<dbReference type="WBParaSite" id="SBAD_0001107901-mRNA-1">
    <property type="protein sequence ID" value="SBAD_0001107901-mRNA-1"/>
    <property type="gene ID" value="SBAD_0001107901"/>
</dbReference>
<name>A0A183J4A9_9BILA</name>
<evidence type="ECO:0000259" key="6">
    <source>
        <dbReference type="Pfam" id="PF03045"/>
    </source>
</evidence>
<dbReference type="InterPro" id="IPR029034">
    <property type="entry name" value="Cystine-knot_cytokine"/>
</dbReference>
<evidence type="ECO:0000313" key="8">
    <source>
        <dbReference type="Proteomes" id="UP000270296"/>
    </source>
</evidence>
<gene>
    <name evidence="7" type="ORF">SBAD_LOCUS10707</name>
</gene>
<reference evidence="9" key="1">
    <citation type="submission" date="2016-06" db="UniProtKB">
        <authorList>
            <consortium name="WormBaseParasite"/>
        </authorList>
    </citation>
    <scope>IDENTIFICATION</scope>
</reference>
<keyword evidence="8" id="KW-1185">Reference proteome</keyword>
<dbReference type="Pfam" id="PF03045">
    <property type="entry name" value="DAN"/>
    <property type="match status" value="1"/>
</dbReference>
<dbReference type="AlphaFoldDB" id="A0A183J4A9"/>
<keyword evidence="4" id="KW-1015">Disulfide bond</keyword>
<sequence>MSSRPHRLSAAVVQRWLFVVTILAMAMRLVAAYSLSKWVPRPGCHKLAFKRTIKINGCKPFDVHLNGCRGHCPSWTVPPSVKQADAEQTTDNKFVTYATCCRMTEHELVR</sequence>
<feature type="chain" id="PRO_5043140416" evidence="5">
    <location>
        <begin position="33"/>
        <end position="110"/>
    </location>
</feature>
<evidence type="ECO:0000256" key="3">
    <source>
        <dbReference type="ARBA" id="ARBA00022729"/>
    </source>
</evidence>
<reference evidence="7 8" key="2">
    <citation type="submission" date="2018-11" db="EMBL/GenBank/DDBJ databases">
        <authorList>
            <consortium name="Pathogen Informatics"/>
        </authorList>
    </citation>
    <scope>NUCLEOTIDE SEQUENCE [LARGE SCALE GENOMIC DNA]</scope>
</reference>
<organism evidence="9">
    <name type="scientific">Soboliphyme baturini</name>
    <dbReference type="NCBI Taxonomy" id="241478"/>
    <lineage>
        <taxon>Eukaryota</taxon>
        <taxon>Metazoa</taxon>
        <taxon>Ecdysozoa</taxon>
        <taxon>Nematoda</taxon>
        <taxon>Enoplea</taxon>
        <taxon>Dorylaimia</taxon>
        <taxon>Dioctophymatida</taxon>
        <taxon>Dioctophymatoidea</taxon>
        <taxon>Soboliphymatidae</taxon>
        <taxon>Soboliphyme</taxon>
    </lineage>
</organism>
<dbReference type="EMBL" id="UZAM01014447">
    <property type="protein sequence ID" value="VDP33994.1"/>
    <property type="molecule type" value="Genomic_DNA"/>
</dbReference>
<keyword evidence="3 5" id="KW-0732">Signal</keyword>